<dbReference type="RefSeq" id="WP_267927184.1">
    <property type="nucleotide sequence ID" value="NZ_AP024233.1"/>
</dbReference>
<dbReference type="SUPFAM" id="SSF51556">
    <property type="entry name" value="Metallo-dependent hydrolases"/>
    <property type="match status" value="1"/>
</dbReference>
<evidence type="ECO:0000259" key="2">
    <source>
        <dbReference type="Pfam" id="PF04909"/>
    </source>
</evidence>
<dbReference type="AlphaFoldDB" id="A0A915U3Z7"/>
<dbReference type="GO" id="GO:0016831">
    <property type="term" value="F:carboxy-lyase activity"/>
    <property type="evidence" value="ECO:0007669"/>
    <property type="project" value="InterPro"/>
</dbReference>
<evidence type="ECO:0000313" key="3">
    <source>
        <dbReference type="EMBL" id="BCO10455.1"/>
    </source>
</evidence>
<dbReference type="Proteomes" id="UP001063350">
    <property type="component" value="Chromosome"/>
</dbReference>
<dbReference type="PANTHER" id="PTHR21240:SF28">
    <property type="entry name" value="ISO-OROTATE DECARBOXYLASE (EUROFUNG)"/>
    <property type="match status" value="1"/>
</dbReference>
<reference evidence="3" key="1">
    <citation type="submission" date="2020-12" db="EMBL/GenBank/DDBJ databases">
        <title>Desulfobium dissulfuricans gen. nov., sp. nov., a novel mesophilic, sulfate-reducing bacterium isolated from a deep-sea hydrothermal vent.</title>
        <authorList>
            <person name="Hashimoto Y."/>
            <person name="Tame A."/>
            <person name="Sawayama S."/>
            <person name="Miyazaki J."/>
            <person name="Takai K."/>
            <person name="Nakagawa S."/>
        </authorList>
    </citation>
    <scope>NUCLEOTIDE SEQUENCE</scope>
    <source>
        <strain evidence="3">GF1</strain>
    </source>
</reference>
<dbReference type="CDD" id="cd01292">
    <property type="entry name" value="metallo-dependent_hydrolases"/>
    <property type="match status" value="1"/>
</dbReference>
<dbReference type="GO" id="GO:0016787">
    <property type="term" value="F:hydrolase activity"/>
    <property type="evidence" value="ECO:0007669"/>
    <property type="project" value="InterPro"/>
</dbReference>
<dbReference type="GO" id="GO:0019748">
    <property type="term" value="P:secondary metabolic process"/>
    <property type="evidence" value="ECO:0007669"/>
    <property type="project" value="TreeGrafter"/>
</dbReference>
<dbReference type="InterPro" id="IPR032465">
    <property type="entry name" value="ACMSD"/>
</dbReference>
<dbReference type="Gene3D" id="3.20.20.140">
    <property type="entry name" value="Metal-dependent hydrolases"/>
    <property type="match status" value="1"/>
</dbReference>
<dbReference type="InterPro" id="IPR032466">
    <property type="entry name" value="Metal_Hydrolase"/>
</dbReference>
<name>A0A915U3Z7_9BACT</name>
<dbReference type="InterPro" id="IPR006680">
    <property type="entry name" value="Amidohydro-rel"/>
</dbReference>
<proteinExistence type="predicted"/>
<evidence type="ECO:0000256" key="1">
    <source>
        <dbReference type="ARBA" id="ARBA00023239"/>
    </source>
</evidence>
<keyword evidence="1" id="KW-0456">Lyase</keyword>
<dbReference type="EMBL" id="AP024233">
    <property type="protein sequence ID" value="BCO10455.1"/>
    <property type="molecule type" value="Genomic_DNA"/>
</dbReference>
<feature type="domain" description="Amidohydrolase-related" evidence="2">
    <location>
        <begin position="5"/>
        <end position="264"/>
    </location>
</feature>
<dbReference type="PANTHER" id="PTHR21240">
    <property type="entry name" value="2-AMINO-3-CARBOXYLMUCONATE-6-SEMIALDEHYDE DECARBOXYLASE"/>
    <property type="match status" value="1"/>
</dbReference>
<evidence type="ECO:0000313" key="4">
    <source>
        <dbReference type="Proteomes" id="UP001063350"/>
    </source>
</evidence>
<dbReference type="GO" id="GO:0005737">
    <property type="term" value="C:cytoplasm"/>
    <property type="evidence" value="ECO:0007669"/>
    <property type="project" value="TreeGrafter"/>
</dbReference>
<protein>
    <submittedName>
        <fullName evidence="3">Amidohydrolase</fullName>
    </submittedName>
</protein>
<organism evidence="3 4">
    <name type="scientific">Desulfolithobacter dissulfuricans</name>
    <dbReference type="NCBI Taxonomy" id="2795293"/>
    <lineage>
        <taxon>Bacteria</taxon>
        <taxon>Pseudomonadati</taxon>
        <taxon>Thermodesulfobacteriota</taxon>
        <taxon>Desulfobulbia</taxon>
        <taxon>Desulfobulbales</taxon>
        <taxon>Desulfobulbaceae</taxon>
        <taxon>Desulfolithobacter</taxon>
    </lineage>
</organism>
<dbReference type="Pfam" id="PF04909">
    <property type="entry name" value="Amidohydro_2"/>
    <property type="match status" value="1"/>
</dbReference>
<sequence>MTGIIDFHTHAFPDQVATKALPALEKRSGVKAYHDGTVCGLLASMDRAGIDTSVICSIATRPEQFQAIFDWSASIRSEKIIPLPSVHPADPELKKHIWTIGKKGFKGIKMHPFYQEFVIDDPALDSLYEALIRENLLLILHTGQDIGFPDSDCASPRRILNLVTRFPDLRLVTTHLGGWNMWDEVRRLLTGRPIYMELSFSLDFLDQIRLRDMITSHPRGYILFGSDSPWSDQATTLKMLRRLDLDEDLFREIVRENGRTLLGI</sequence>
<keyword evidence="4" id="KW-1185">Reference proteome</keyword>
<dbReference type="KEGG" id="ddu:GF1_28310"/>
<accession>A0A915U3Z7</accession>
<gene>
    <name evidence="3" type="ORF">GF1_28310</name>
</gene>